<dbReference type="PANTHER" id="PTHR11895:SF67">
    <property type="entry name" value="AMIDASE DOMAIN-CONTAINING PROTEIN"/>
    <property type="match status" value="1"/>
</dbReference>
<dbReference type="GO" id="GO:0003824">
    <property type="term" value="F:catalytic activity"/>
    <property type="evidence" value="ECO:0007669"/>
    <property type="project" value="InterPro"/>
</dbReference>
<dbReference type="Gene3D" id="3.90.1300.10">
    <property type="entry name" value="Amidase signature (AS) domain"/>
    <property type="match status" value="1"/>
</dbReference>
<dbReference type="Pfam" id="PF01425">
    <property type="entry name" value="Amidase"/>
    <property type="match status" value="1"/>
</dbReference>
<organism evidence="3 4">
    <name type="scientific">Penicillium olsonii</name>
    <dbReference type="NCBI Taxonomy" id="99116"/>
    <lineage>
        <taxon>Eukaryota</taxon>
        <taxon>Fungi</taxon>
        <taxon>Dikarya</taxon>
        <taxon>Ascomycota</taxon>
        <taxon>Pezizomycotina</taxon>
        <taxon>Eurotiomycetes</taxon>
        <taxon>Eurotiomycetidae</taxon>
        <taxon>Eurotiales</taxon>
        <taxon>Aspergillaceae</taxon>
        <taxon>Penicillium</taxon>
    </lineage>
</organism>
<gene>
    <name evidence="3" type="ORF">POLS_LOCUS7155</name>
</gene>
<dbReference type="InterPro" id="IPR023631">
    <property type="entry name" value="Amidase_dom"/>
</dbReference>
<dbReference type="InterPro" id="IPR020556">
    <property type="entry name" value="Amidase_CS"/>
</dbReference>
<dbReference type="SUPFAM" id="SSF75304">
    <property type="entry name" value="Amidase signature (AS) enzymes"/>
    <property type="match status" value="1"/>
</dbReference>
<sequence>MSHTSMRTRSFQCSAEDPLRSARHCMQPRPDCQTMLILRIDIRIHNINFIQSYFWRNAGFGVIHDIPNLGQYAGRYDPTVIPVESAKAGSAASIKSATVSRRKGSQGYYTSADYHALYLTGELTPIAVAETLLPMIRRDSRPPGKHSTAFLESQAEAIHTAAQASTDRYKAGKPLGPLDGVPVAVKDEVDLTGYKRTLGTKLDFKHESGGTSWCVKQWIDAGAIIIGKTSMHELGLDTNNNNPNYGTPKNPHNKEYYCGGSSGGSGYAVGAGLVPFALGADGGGSIRIPSSFCGIWGLKPSHGRVSGAPSQSLAPTVGVLGPMASSIDDLALAYRTMAAPAPASEDPISSQFPYPQLPQPDIKRTKTIGVVRDWIDRAEAPVRAVFDRALDYYRGEGYNVIDIKIPYLVEGQRAHVLTIMAEIASGVDASKINQLTAPNKVLVSLGMWQITAQDLLAAQRLRNLLMTHLAHLFKTHPGLQIVSPTTPIPGWHIDGGESDLSYGLSDGKASVRNMEYVWLANFTGCPAISCPAGYADSGVPIGVMAMGEWGTEEGLIAFARDGEAILDLPGARPPVEGAAASTATGLRVPSDDLAIWEDIIAQSK</sequence>
<dbReference type="OrthoDB" id="421993at2759"/>
<name>A0A9W4I0W1_PENOL</name>
<proteinExistence type="inferred from homology"/>
<dbReference type="PROSITE" id="PS00571">
    <property type="entry name" value="AMIDASES"/>
    <property type="match status" value="1"/>
</dbReference>
<comment type="caution">
    <text evidence="3">The sequence shown here is derived from an EMBL/GenBank/DDBJ whole genome shotgun (WGS) entry which is preliminary data.</text>
</comment>
<dbReference type="Proteomes" id="UP001153618">
    <property type="component" value="Unassembled WGS sequence"/>
</dbReference>
<protein>
    <recommendedName>
        <fullName evidence="2">Amidase domain-containing protein</fullName>
    </recommendedName>
</protein>
<dbReference type="InterPro" id="IPR000120">
    <property type="entry name" value="Amidase"/>
</dbReference>
<dbReference type="PANTHER" id="PTHR11895">
    <property type="entry name" value="TRANSAMIDASE"/>
    <property type="match status" value="1"/>
</dbReference>
<dbReference type="InterPro" id="IPR036928">
    <property type="entry name" value="AS_sf"/>
</dbReference>
<evidence type="ECO:0000313" key="3">
    <source>
        <dbReference type="EMBL" id="CAG8188744.1"/>
    </source>
</evidence>
<dbReference type="AlphaFoldDB" id="A0A9W4I0W1"/>
<dbReference type="EMBL" id="CAJVOS010000041">
    <property type="protein sequence ID" value="CAG8188744.1"/>
    <property type="molecule type" value="Genomic_DNA"/>
</dbReference>
<evidence type="ECO:0000259" key="2">
    <source>
        <dbReference type="Pfam" id="PF01425"/>
    </source>
</evidence>
<reference evidence="3" key="1">
    <citation type="submission" date="2021-07" db="EMBL/GenBank/DDBJ databases">
        <authorList>
            <person name="Branca A.L. A."/>
        </authorList>
    </citation>
    <scope>NUCLEOTIDE SEQUENCE</scope>
</reference>
<feature type="domain" description="Amidase" evidence="2">
    <location>
        <begin position="149"/>
        <end position="555"/>
    </location>
</feature>
<evidence type="ECO:0000256" key="1">
    <source>
        <dbReference type="ARBA" id="ARBA00009199"/>
    </source>
</evidence>
<keyword evidence="4" id="KW-1185">Reference proteome</keyword>
<comment type="similarity">
    <text evidence="1">Belongs to the amidase family.</text>
</comment>
<accession>A0A9W4I0W1</accession>
<evidence type="ECO:0000313" key="4">
    <source>
        <dbReference type="Proteomes" id="UP001153618"/>
    </source>
</evidence>